<evidence type="ECO:0000313" key="3">
    <source>
        <dbReference type="Proteomes" id="UP000656042"/>
    </source>
</evidence>
<keyword evidence="3" id="KW-1185">Reference proteome</keyword>
<feature type="compositionally biased region" description="Low complexity" evidence="1">
    <location>
        <begin position="1"/>
        <end position="18"/>
    </location>
</feature>
<feature type="region of interest" description="Disordered" evidence="1">
    <location>
        <begin position="149"/>
        <end position="195"/>
    </location>
</feature>
<evidence type="ECO:0000256" key="1">
    <source>
        <dbReference type="SAM" id="MobiDB-lite"/>
    </source>
</evidence>
<organism evidence="2 3">
    <name type="scientific">Mangrovihabitans endophyticus</name>
    <dbReference type="NCBI Taxonomy" id="1751298"/>
    <lineage>
        <taxon>Bacteria</taxon>
        <taxon>Bacillati</taxon>
        <taxon>Actinomycetota</taxon>
        <taxon>Actinomycetes</taxon>
        <taxon>Micromonosporales</taxon>
        <taxon>Micromonosporaceae</taxon>
        <taxon>Mangrovihabitans</taxon>
    </lineage>
</organism>
<sequence>MTGSAPVVGVDRVSGVPVCSHGDDADACQMEHRGSQAPPPGTPAPSGPPPQPSGPVPTGPSSAGPGRCAAGRVVDLTGEALPRIGEVTRNAEQLGAQLLTMLRRPYDPRSVPDAERDPVGAAYVAARLEEAVRDVRRALRSIGAVTDAGLPAAGSAVRAPGGRHRRADPPVESRGEASASSGRRDPGPAYLGGAR</sequence>
<reference evidence="2" key="1">
    <citation type="journal article" date="2014" name="Int. J. Syst. Evol. Microbiol.">
        <title>Complete genome sequence of Corynebacterium casei LMG S-19264T (=DSM 44701T), isolated from a smear-ripened cheese.</title>
        <authorList>
            <consortium name="US DOE Joint Genome Institute (JGI-PGF)"/>
            <person name="Walter F."/>
            <person name="Albersmeier A."/>
            <person name="Kalinowski J."/>
            <person name="Ruckert C."/>
        </authorList>
    </citation>
    <scope>NUCLEOTIDE SEQUENCE</scope>
    <source>
        <strain evidence="2">CGMCC 4.7299</strain>
    </source>
</reference>
<dbReference type="AlphaFoldDB" id="A0A8J3BXT8"/>
<reference evidence="2" key="2">
    <citation type="submission" date="2020-09" db="EMBL/GenBank/DDBJ databases">
        <authorList>
            <person name="Sun Q."/>
            <person name="Zhou Y."/>
        </authorList>
    </citation>
    <scope>NUCLEOTIDE SEQUENCE</scope>
    <source>
        <strain evidence="2">CGMCC 4.7299</strain>
    </source>
</reference>
<dbReference type="EMBL" id="BMMX01000008">
    <property type="protein sequence ID" value="GGK89538.1"/>
    <property type="molecule type" value="Genomic_DNA"/>
</dbReference>
<dbReference type="Proteomes" id="UP000656042">
    <property type="component" value="Unassembled WGS sequence"/>
</dbReference>
<protein>
    <submittedName>
        <fullName evidence="2">Uncharacterized protein</fullName>
    </submittedName>
</protein>
<proteinExistence type="predicted"/>
<name>A0A8J3BXT8_9ACTN</name>
<feature type="compositionally biased region" description="Basic and acidic residues" evidence="1">
    <location>
        <begin position="21"/>
        <end position="34"/>
    </location>
</feature>
<evidence type="ECO:0000313" key="2">
    <source>
        <dbReference type="EMBL" id="GGK89538.1"/>
    </source>
</evidence>
<accession>A0A8J3BXT8</accession>
<comment type="caution">
    <text evidence="2">The sequence shown here is derived from an EMBL/GenBank/DDBJ whole genome shotgun (WGS) entry which is preliminary data.</text>
</comment>
<feature type="region of interest" description="Disordered" evidence="1">
    <location>
        <begin position="1"/>
        <end position="69"/>
    </location>
</feature>
<feature type="compositionally biased region" description="Pro residues" evidence="1">
    <location>
        <begin position="37"/>
        <end position="58"/>
    </location>
</feature>
<gene>
    <name evidence="2" type="ORF">GCM10012284_24320</name>
</gene>
<dbReference type="RefSeq" id="WP_189079275.1">
    <property type="nucleotide sequence ID" value="NZ_BMMX01000008.1"/>
</dbReference>